<dbReference type="Proteomes" id="UP001447188">
    <property type="component" value="Unassembled WGS sequence"/>
</dbReference>
<accession>A0ABR3GCJ3</accession>
<reference evidence="2 3" key="1">
    <citation type="submission" date="2024-02" db="EMBL/GenBank/DDBJ databases">
        <title>Discinaceae phylogenomics.</title>
        <authorList>
            <person name="Dirks A.C."/>
            <person name="James T.Y."/>
        </authorList>
    </citation>
    <scope>NUCLEOTIDE SEQUENCE [LARGE SCALE GENOMIC DNA]</scope>
    <source>
        <strain evidence="2 3">ACD0624</strain>
    </source>
</reference>
<keyword evidence="3" id="KW-1185">Reference proteome</keyword>
<evidence type="ECO:0000256" key="1">
    <source>
        <dbReference type="SAM" id="Coils"/>
    </source>
</evidence>
<comment type="caution">
    <text evidence="2">The sequence shown here is derived from an EMBL/GenBank/DDBJ whole genome shotgun (WGS) entry which is preliminary data.</text>
</comment>
<dbReference type="PANTHER" id="PTHR34714">
    <property type="entry name" value="EGF-LIKE DOMAIN-CONTAINING PROTEIN"/>
    <property type="match status" value="1"/>
</dbReference>
<evidence type="ECO:0000313" key="3">
    <source>
        <dbReference type="Proteomes" id="UP001447188"/>
    </source>
</evidence>
<protein>
    <submittedName>
        <fullName evidence="2">Uncharacterized protein</fullName>
    </submittedName>
</protein>
<feature type="coiled-coil region" evidence="1">
    <location>
        <begin position="426"/>
        <end position="460"/>
    </location>
</feature>
<dbReference type="EMBL" id="JBBBZM010000131">
    <property type="protein sequence ID" value="KAL0633281.1"/>
    <property type="molecule type" value="Genomic_DNA"/>
</dbReference>
<proteinExistence type="predicted"/>
<dbReference type="PANTHER" id="PTHR34714:SF2">
    <property type="entry name" value="EGF-LIKE DOMAIN-CONTAINING PROTEIN"/>
    <property type="match status" value="1"/>
</dbReference>
<name>A0ABR3GCJ3_9PEZI</name>
<sequence>MTSIRVDDPQQYNLVHDDLSLLSDDSQSERQRDGAEVCLRRPYINLNTTMEELNKKYPTVTSHYLYADEIDCGPDAIALPADSILRIFARVGFYSAVNTPLSFACAGNADVSLFIGNFNPHFELQFQNITGGSHLFKPIKGMSVGIHFAVRQDAPTFKSREITHYSQNELMSPNYLEEASHPIAIIGNIWRNDNLPALLRYQFMLASSWFYRHHELTTSLLDHVIRSTSRSVILLPLFLEAEALRSRLQTKYAGVTYLTPSADLNSTRKIVIEALKSVTAFERAFRTFAAEERDDKSNIIAAKQLVEQSRNMESHQGDLNTVAEEQTRKAENNRDAATVRFKKQQDENKHLNDRLNTGLHLWQKHNTHQEHITRFFEILSLVGTVVGDVVRTCLDPQTAPANILDLGKTIVTFQEDVRGNALREKIKLLYENVAKLGAKYTNLQNKCKELREEADAMLKVNMQELDADERAKMAWIQDPGELKTLWNDFGLTIKPCLQLLIDEGIGGAAEYMEGLRKLIDRGTGIVDADLKLAEAATLLYKQQLRLVFTQAETVRLGGYVKDIQKSGELPRAFKHLVTDRLLEMRNLVYLDFQSYISAYSYYSLESSPVTISSTKASPNYQADIAVLQRAITRVSDASRSQVMKEIILSTDDKTLFDDNWKNRLITDRVISFTIPTDNIEFLYCTRVRITLIR</sequence>
<keyword evidence="1" id="KW-0175">Coiled coil</keyword>
<evidence type="ECO:0000313" key="2">
    <source>
        <dbReference type="EMBL" id="KAL0633281.1"/>
    </source>
</evidence>
<gene>
    <name evidence="2" type="ORF">Q9L58_007834</name>
</gene>
<organism evidence="2 3">
    <name type="scientific">Discina gigas</name>
    <dbReference type="NCBI Taxonomy" id="1032678"/>
    <lineage>
        <taxon>Eukaryota</taxon>
        <taxon>Fungi</taxon>
        <taxon>Dikarya</taxon>
        <taxon>Ascomycota</taxon>
        <taxon>Pezizomycotina</taxon>
        <taxon>Pezizomycetes</taxon>
        <taxon>Pezizales</taxon>
        <taxon>Discinaceae</taxon>
        <taxon>Discina</taxon>
    </lineage>
</organism>